<dbReference type="Pfam" id="PF01008">
    <property type="entry name" value="IF-2B"/>
    <property type="match status" value="1"/>
</dbReference>
<proteinExistence type="inferred from homology"/>
<evidence type="ECO:0000313" key="4">
    <source>
        <dbReference type="EMBL" id="KAH6685093.1"/>
    </source>
</evidence>
<organism evidence="4 5">
    <name type="scientific">Plectosphaerella plurivora</name>
    <dbReference type="NCBI Taxonomy" id="936078"/>
    <lineage>
        <taxon>Eukaryota</taxon>
        <taxon>Fungi</taxon>
        <taxon>Dikarya</taxon>
        <taxon>Ascomycota</taxon>
        <taxon>Pezizomycotina</taxon>
        <taxon>Sordariomycetes</taxon>
        <taxon>Hypocreomycetidae</taxon>
        <taxon>Glomerellales</taxon>
        <taxon>Plectosphaerellaceae</taxon>
        <taxon>Plectosphaerella</taxon>
    </lineage>
</organism>
<dbReference type="GO" id="GO:0019509">
    <property type="term" value="P:L-methionine salvage from methylthioadenosine"/>
    <property type="evidence" value="ECO:0007669"/>
    <property type="project" value="TreeGrafter"/>
</dbReference>
<dbReference type="InterPro" id="IPR037171">
    <property type="entry name" value="NagB/RpiA_transferase-like"/>
</dbReference>
<dbReference type="InterPro" id="IPR042529">
    <property type="entry name" value="IF_2B-like_C"/>
</dbReference>
<evidence type="ECO:0000256" key="2">
    <source>
        <dbReference type="RuleBase" id="RU003814"/>
    </source>
</evidence>
<dbReference type="Proteomes" id="UP000770015">
    <property type="component" value="Unassembled WGS sequence"/>
</dbReference>
<sequence>MAMAAKQGLVSRSVASCFLFKFSASTKPQVALFRRSTKVRTYQQRLAPISGSIEESDRSPIAAVWREINEETTLTPGNLNLFRQGKPYSFTDEKVGRVWTVHPFAFSLKSDADEKKIQLDWEHDGFSWHDPMEVTDEGSFGGVPFLAKSLRRVWFEMDLGESRAQILRHGLETLQNDHASGARQLASKALEIFRRIVTEVQGETVETWRSNAQFAAWHLWKNGRESMGAAILNTLVRGLTLMDKEVSRIEGGTVTQEFLVRISKQLLDLQQQRETSPEQTWQSLKPMLTDLARNSSEPIKIVTLSSSSTVAWCLQQALQLEGLYLDIRILESRPLFEGASMAAKLGESLPDGSSAGGSKITVYSDASAAIASKSADVLLLGADLIAGDGSISNKVGSLPAVLSAKYVSSKIRVVVLAELEKILPVPAPAQDEENDTRELTKAWGSDKVPGQAAEATLGTGDALPKTPAVKNVYFEWVPADLVDVYISEDTSRSTQDIIRQADSSRAEVERLFAEEETAV</sequence>
<dbReference type="Gene3D" id="3.40.50.10470">
    <property type="entry name" value="Translation initiation factor eif-2b, domain 2"/>
    <property type="match status" value="1"/>
</dbReference>
<protein>
    <submittedName>
        <fullName evidence="4">Translation initiation factor eIF-2B subunit family protein</fullName>
    </submittedName>
</protein>
<dbReference type="InterPro" id="IPR000649">
    <property type="entry name" value="IF-2B-related"/>
</dbReference>
<dbReference type="PROSITE" id="PS51462">
    <property type="entry name" value="NUDIX"/>
    <property type="match status" value="1"/>
</dbReference>
<keyword evidence="4" id="KW-0396">Initiation factor</keyword>
<dbReference type="OrthoDB" id="206213at2759"/>
<dbReference type="EMBL" id="JAGSXJ010000016">
    <property type="protein sequence ID" value="KAH6685093.1"/>
    <property type="molecule type" value="Genomic_DNA"/>
</dbReference>
<dbReference type="GO" id="GO:0003743">
    <property type="term" value="F:translation initiation factor activity"/>
    <property type="evidence" value="ECO:0007669"/>
    <property type="project" value="UniProtKB-KW"/>
</dbReference>
<dbReference type="InterPro" id="IPR000086">
    <property type="entry name" value="NUDIX_hydrolase_dom"/>
</dbReference>
<keyword evidence="4" id="KW-0648">Protein biosynthesis</keyword>
<dbReference type="InterPro" id="IPR015797">
    <property type="entry name" value="NUDIX_hydrolase-like_dom_sf"/>
</dbReference>
<dbReference type="PANTHER" id="PTHR43475:SF3">
    <property type="entry name" value="TRANSLATION INITIATION FACTOR EIF-2B SUBUNIT FAMILY PROTEIN (AFU_ORTHOLOGUE AFUA_2G14290)"/>
    <property type="match status" value="1"/>
</dbReference>
<accession>A0A9P8V980</accession>
<dbReference type="SUPFAM" id="SSF100950">
    <property type="entry name" value="NagB/RpiA/CoA transferase-like"/>
    <property type="match status" value="1"/>
</dbReference>
<dbReference type="GO" id="GO:0046523">
    <property type="term" value="F:S-methyl-5-thioribose-1-phosphate isomerase activity"/>
    <property type="evidence" value="ECO:0007669"/>
    <property type="project" value="TreeGrafter"/>
</dbReference>
<dbReference type="SUPFAM" id="SSF55811">
    <property type="entry name" value="Nudix"/>
    <property type="match status" value="1"/>
</dbReference>
<feature type="domain" description="Nudix hydrolase" evidence="3">
    <location>
        <begin position="10"/>
        <end position="151"/>
    </location>
</feature>
<dbReference type="CDD" id="cd18872">
    <property type="entry name" value="NUDIX_eIF-2B"/>
    <property type="match status" value="1"/>
</dbReference>
<name>A0A9P8V980_9PEZI</name>
<evidence type="ECO:0000259" key="3">
    <source>
        <dbReference type="PROSITE" id="PS51462"/>
    </source>
</evidence>
<dbReference type="AlphaFoldDB" id="A0A9P8V980"/>
<comment type="similarity">
    <text evidence="1 2">Belongs to the eIF-2B alpha/beta/delta subunits family.</text>
</comment>
<evidence type="ECO:0000256" key="1">
    <source>
        <dbReference type="ARBA" id="ARBA00007251"/>
    </source>
</evidence>
<reference evidence="4" key="1">
    <citation type="journal article" date="2021" name="Nat. Commun.">
        <title>Genetic determinants of endophytism in the Arabidopsis root mycobiome.</title>
        <authorList>
            <person name="Mesny F."/>
            <person name="Miyauchi S."/>
            <person name="Thiergart T."/>
            <person name="Pickel B."/>
            <person name="Atanasova L."/>
            <person name="Karlsson M."/>
            <person name="Huettel B."/>
            <person name="Barry K.W."/>
            <person name="Haridas S."/>
            <person name="Chen C."/>
            <person name="Bauer D."/>
            <person name="Andreopoulos W."/>
            <person name="Pangilinan J."/>
            <person name="LaButti K."/>
            <person name="Riley R."/>
            <person name="Lipzen A."/>
            <person name="Clum A."/>
            <person name="Drula E."/>
            <person name="Henrissat B."/>
            <person name="Kohler A."/>
            <person name="Grigoriev I.V."/>
            <person name="Martin F.M."/>
            <person name="Hacquard S."/>
        </authorList>
    </citation>
    <scope>NUCLEOTIDE SEQUENCE</scope>
    <source>
        <strain evidence="4">MPI-SDFR-AT-0117</strain>
    </source>
</reference>
<dbReference type="Gene3D" id="3.90.79.10">
    <property type="entry name" value="Nucleoside Triphosphate Pyrophosphohydrolase"/>
    <property type="match status" value="1"/>
</dbReference>
<comment type="caution">
    <text evidence="4">The sequence shown here is derived from an EMBL/GenBank/DDBJ whole genome shotgun (WGS) entry which is preliminary data.</text>
</comment>
<keyword evidence="5" id="KW-1185">Reference proteome</keyword>
<evidence type="ECO:0000313" key="5">
    <source>
        <dbReference type="Proteomes" id="UP000770015"/>
    </source>
</evidence>
<gene>
    <name evidence="4" type="ORF">F5X68DRAFT_155130</name>
</gene>
<dbReference type="Pfam" id="PF00293">
    <property type="entry name" value="NUDIX"/>
    <property type="match status" value="1"/>
</dbReference>
<dbReference type="PANTHER" id="PTHR43475">
    <property type="entry name" value="METHYLTHIORIBOSE-1-PHOSPHATE ISOMERASE"/>
    <property type="match status" value="1"/>
</dbReference>